<accession>A0A9D7QHB9</accession>
<dbReference type="EMBL" id="JADKBR010000001">
    <property type="protein sequence ID" value="MBK8888934.1"/>
    <property type="molecule type" value="Genomic_DNA"/>
</dbReference>
<dbReference type="Pfam" id="PF07589">
    <property type="entry name" value="PEP-CTERM"/>
    <property type="match status" value="1"/>
</dbReference>
<reference evidence="3" key="1">
    <citation type="submission" date="2020-10" db="EMBL/GenBank/DDBJ databases">
        <title>Connecting structure to function with the recovery of over 1000 high-quality activated sludge metagenome-assembled genomes encoding full-length rRNA genes using long-read sequencing.</title>
        <authorList>
            <person name="Singleton C.M."/>
            <person name="Petriglieri F."/>
            <person name="Kristensen J.M."/>
            <person name="Kirkegaard R.H."/>
            <person name="Michaelsen T.Y."/>
            <person name="Andersen M.H."/>
            <person name="Karst S.M."/>
            <person name="Dueholm M.S."/>
            <person name="Nielsen P.H."/>
            <person name="Albertsen M."/>
        </authorList>
    </citation>
    <scope>NUCLEOTIDE SEQUENCE</scope>
    <source>
        <strain evidence="3">OdNE_18-Q3-R46-58_BAT3C.305</strain>
    </source>
</reference>
<sequence length="314" mass="31834">MNTFLKSLTAVAVAGAALTSMPAQAVVVTFGGANAQQDNVDTLVVDSINAGKTSAVAGYVNAATNTVTGANVFLETFDALASGPNNVGSTTRPTDSNLAKIQFGGPNGGFNSLNPNAPNAGDLTIANTGGFGMGIRKGTTGFAAAPGGDCVQGPGNVAGCNATYFAYGPGQGGQMPSGVKVSFANLLGAYGPGYGVDYLGVFYGSVDTYNEIRFYNGLGNLISGTGDLSDGILTGTEILNALSLSSGNQINSNVYVNLAFQPGDQFTSFEFYTTGVAFEIDNVVTHIGLIPEPGSLMLISLGLFGLAGLRRKKA</sequence>
<dbReference type="NCBIfam" id="TIGR02595">
    <property type="entry name" value="PEP_CTERM"/>
    <property type="match status" value="1"/>
</dbReference>
<feature type="domain" description="Ice-binding protein C-terminal" evidence="2">
    <location>
        <begin position="290"/>
        <end position="312"/>
    </location>
</feature>
<feature type="chain" id="PRO_5038658735" evidence="1">
    <location>
        <begin position="26"/>
        <end position="314"/>
    </location>
</feature>
<evidence type="ECO:0000256" key="1">
    <source>
        <dbReference type="SAM" id="SignalP"/>
    </source>
</evidence>
<evidence type="ECO:0000313" key="3">
    <source>
        <dbReference type="EMBL" id="MBK8888934.1"/>
    </source>
</evidence>
<dbReference type="Proteomes" id="UP000808146">
    <property type="component" value="Unassembled WGS sequence"/>
</dbReference>
<organism evidence="3 4">
    <name type="scientific">Candidatus Dechloromonas phosphorivorans</name>
    <dbReference type="NCBI Taxonomy" id="2899244"/>
    <lineage>
        <taxon>Bacteria</taxon>
        <taxon>Pseudomonadati</taxon>
        <taxon>Pseudomonadota</taxon>
        <taxon>Betaproteobacteria</taxon>
        <taxon>Rhodocyclales</taxon>
        <taxon>Azonexaceae</taxon>
        <taxon>Dechloromonas</taxon>
    </lineage>
</organism>
<dbReference type="AlphaFoldDB" id="A0A9D7QHB9"/>
<proteinExistence type="predicted"/>
<dbReference type="InterPro" id="IPR013424">
    <property type="entry name" value="Ice-binding_C"/>
</dbReference>
<keyword evidence="1" id="KW-0732">Signal</keyword>
<feature type="signal peptide" evidence="1">
    <location>
        <begin position="1"/>
        <end position="25"/>
    </location>
</feature>
<comment type="caution">
    <text evidence="3">The sequence shown here is derived from an EMBL/GenBank/DDBJ whole genome shotgun (WGS) entry which is preliminary data.</text>
</comment>
<evidence type="ECO:0000313" key="4">
    <source>
        <dbReference type="Proteomes" id="UP000808146"/>
    </source>
</evidence>
<gene>
    <name evidence="3" type="ORF">IPN75_00445</name>
</gene>
<name>A0A9D7QHB9_9RHOO</name>
<protein>
    <submittedName>
        <fullName evidence="3">PEP-CTERM sorting domain-containing protein</fullName>
    </submittedName>
</protein>
<evidence type="ECO:0000259" key="2">
    <source>
        <dbReference type="Pfam" id="PF07589"/>
    </source>
</evidence>